<evidence type="ECO:0000313" key="5">
    <source>
        <dbReference type="Proteomes" id="UP001556196"/>
    </source>
</evidence>
<dbReference type="EMBL" id="JBFOCI010000004">
    <property type="protein sequence ID" value="MEW9807263.1"/>
    <property type="molecule type" value="Genomic_DNA"/>
</dbReference>
<protein>
    <submittedName>
        <fullName evidence="4">2-hydroxyacid dehydrogenase</fullName>
    </submittedName>
</protein>
<dbReference type="InterPro" id="IPR036291">
    <property type="entry name" value="NAD(P)-bd_dom_sf"/>
</dbReference>
<dbReference type="Gene3D" id="3.40.50.720">
    <property type="entry name" value="NAD(P)-binding Rossmann-like Domain"/>
    <property type="match status" value="2"/>
</dbReference>
<gene>
    <name evidence="4" type="ORF">ABUE31_14820</name>
</gene>
<name>A0ABV3R256_9HYPH</name>
<dbReference type="InterPro" id="IPR006140">
    <property type="entry name" value="D-isomer_DH_NAD-bd"/>
</dbReference>
<keyword evidence="1" id="KW-0560">Oxidoreductase</keyword>
<accession>A0ABV3R256</accession>
<keyword evidence="5" id="KW-1185">Reference proteome</keyword>
<feature type="domain" description="D-isomer specific 2-hydroxyacid dehydrogenase NAD-binding" evidence="3">
    <location>
        <begin position="105"/>
        <end position="281"/>
    </location>
</feature>
<dbReference type="CDD" id="cd12164">
    <property type="entry name" value="GDH_like_2"/>
    <property type="match status" value="1"/>
</dbReference>
<dbReference type="PANTHER" id="PTHR43333">
    <property type="entry name" value="2-HACID_DH_C DOMAIN-CONTAINING PROTEIN"/>
    <property type="match status" value="1"/>
</dbReference>
<evidence type="ECO:0000259" key="3">
    <source>
        <dbReference type="Pfam" id="PF02826"/>
    </source>
</evidence>
<evidence type="ECO:0000256" key="1">
    <source>
        <dbReference type="ARBA" id="ARBA00023002"/>
    </source>
</evidence>
<reference evidence="4 5" key="1">
    <citation type="submission" date="2024-06" db="EMBL/GenBank/DDBJ databases">
        <authorList>
            <person name="Tuo L."/>
        </authorList>
    </citation>
    <scope>NUCLEOTIDE SEQUENCE [LARGE SCALE GENOMIC DNA]</scope>
    <source>
        <strain evidence="4 5">ZMM04-5</strain>
    </source>
</reference>
<comment type="caution">
    <text evidence="4">The sequence shown here is derived from an EMBL/GenBank/DDBJ whole genome shotgun (WGS) entry which is preliminary data.</text>
</comment>
<dbReference type="Pfam" id="PF02826">
    <property type="entry name" value="2-Hacid_dh_C"/>
    <property type="match status" value="1"/>
</dbReference>
<dbReference type="SUPFAM" id="SSF51735">
    <property type="entry name" value="NAD(P)-binding Rossmann-fold domains"/>
    <property type="match status" value="1"/>
</dbReference>
<dbReference type="PANTHER" id="PTHR43333:SF1">
    <property type="entry name" value="D-ISOMER SPECIFIC 2-HYDROXYACID DEHYDROGENASE NAD-BINDING DOMAIN-CONTAINING PROTEIN"/>
    <property type="match status" value="1"/>
</dbReference>
<dbReference type="SUPFAM" id="SSF52283">
    <property type="entry name" value="Formate/glycerate dehydrogenase catalytic domain-like"/>
    <property type="match status" value="1"/>
</dbReference>
<dbReference type="RefSeq" id="WP_367724428.1">
    <property type="nucleotide sequence ID" value="NZ_JBFOCI010000004.1"/>
</dbReference>
<keyword evidence="2" id="KW-0520">NAD</keyword>
<evidence type="ECO:0000313" key="4">
    <source>
        <dbReference type="EMBL" id="MEW9807263.1"/>
    </source>
</evidence>
<sequence>MSDPKKGRILLAMTGSNPRPWYELLSQSREVVTEPASPDDPSITYAVVWKQPRNLLAKLPNLKAIFSVGAGVDHILVDPTLPDVPIVRVVSENLTQHMVDYVLWRVLDHHRQGMLYRAQQKRKVWHEPPQRPANDISVGIMGLGELGRAAARALLVAGFRVNGWSRSERSVPDVATFHGDQGLTPFLNATDILVVLLPLTEQTTGIVDYRLLKQLRKRNGLGGAVLINAGRGKLQKDADIARALDDGTLKEASLDVFEIEPLPKTSPLWTHPRVFVTPHSAATSDPSHLVGPMLEQMEAFERGEPLANLVDRKAGY</sequence>
<evidence type="ECO:0000256" key="2">
    <source>
        <dbReference type="ARBA" id="ARBA00023027"/>
    </source>
</evidence>
<organism evidence="4 5">
    <name type="scientific">Mesorhizobium marinum</name>
    <dbReference type="NCBI Taxonomy" id="3228790"/>
    <lineage>
        <taxon>Bacteria</taxon>
        <taxon>Pseudomonadati</taxon>
        <taxon>Pseudomonadota</taxon>
        <taxon>Alphaproteobacteria</taxon>
        <taxon>Hyphomicrobiales</taxon>
        <taxon>Phyllobacteriaceae</taxon>
        <taxon>Mesorhizobium</taxon>
    </lineage>
</organism>
<proteinExistence type="predicted"/>
<dbReference type="Proteomes" id="UP001556196">
    <property type="component" value="Unassembled WGS sequence"/>
</dbReference>